<proteinExistence type="predicted"/>
<evidence type="ECO:0000313" key="1">
    <source>
        <dbReference type="EMBL" id="GAB78708.1"/>
    </source>
</evidence>
<evidence type="ECO:0008006" key="3">
    <source>
        <dbReference type="Google" id="ProtNLM"/>
    </source>
</evidence>
<comment type="caution">
    <text evidence="1">The sequence shown here is derived from an EMBL/GenBank/DDBJ whole genome shotgun (WGS) entry which is preliminary data.</text>
</comment>
<protein>
    <recommendedName>
        <fullName evidence="3">2-amino-4-ketopentanoate thiolase alpha subunit</fullName>
    </recommendedName>
</protein>
<organism evidence="1 2">
    <name type="scientific">Austwickia chelonae NBRC 105200</name>
    <dbReference type="NCBI Taxonomy" id="1184607"/>
    <lineage>
        <taxon>Bacteria</taxon>
        <taxon>Bacillati</taxon>
        <taxon>Actinomycetota</taxon>
        <taxon>Actinomycetes</taxon>
        <taxon>Micrococcales</taxon>
        <taxon>Dermatophilaceae</taxon>
        <taxon>Austwickia</taxon>
    </lineage>
</organism>
<dbReference type="Proteomes" id="UP000008495">
    <property type="component" value="Unassembled WGS sequence"/>
</dbReference>
<gene>
    <name evidence="1" type="ORF">AUCHE_16_01280</name>
</gene>
<dbReference type="RefSeq" id="WP_006503465.1">
    <property type="nucleotide sequence ID" value="NZ_BAGZ01000016.1"/>
</dbReference>
<dbReference type="OrthoDB" id="3712030at2"/>
<dbReference type="STRING" id="100225.SAMN05421595_2362"/>
<accession>K6V906</accession>
<dbReference type="Pfam" id="PF22010">
    <property type="entry name" value="OrtA"/>
    <property type="match status" value="1"/>
</dbReference>
<dbReference type="AlphaFoldDB" id="K6V906"/>
<name>K6V906_9MICO</name>
<dbReference type="InterPro" id="IPR047755">
    <property type="entry name" value="OrtA"/>
</dbReference>
<evidence type="ECO:0000313" key="2">
    <source>
        <dbReference type="Proteomes" id="UP000008495"/>
    </source>
</evidence>
<dbReference type="EMBL" id="BAGZ01000016">
    <property type="protein sequence ID" value="GAB78708.1"/>
    <property type="molecule type" value="Genomic_DNA"/>
</dbReference>
<dbReference type="eggNOG" id="ENOG503315M">
    <property type="taxonomic scope" value="Bacteria"/>
</dbReference>
<sequence>MTARAGDWVQIHQIVLEPGRRTGKLPDDTRAVPFRSWSKGYLRSDAELGEQVEIETVLGRRLTGELVAVNPGYDHGFGSTYLPELQQVGAQARRILASPASEENR</sequence>
<keyword evidence="2" id="KW-1185">Reference proteome</keyword>
<reference evidence="1 2" key="1">
    <citation type="submission" date="2012-08" db="EMBL/GenBank/DDBJ databases">
        <title>Whole genome shotgun sequence of Austwickia chelonae NBRC 105200.</title>
        <authorList>
            <person name="Yoshida I."/>
            <person name="Hosoyama A."/>
            <person name="Tsuchikane K."/>
            <person name="Katsumata H."/>
            <person name="Ando Y."/>
            <person name="Ohji S."/>
            <person name="Hamada M."/>
            <person name="Tamura T."/>
            <person name="Yamazoe A."/>
            <person name="Yamazaki S."/>
            <person name="Fujita N."/>
        </authorList>
    </citation>
    <scope>NUCLEOTIDE SEQUENCE [LARGE SCALE GENOMIC DNA]</scope>
    <source>
        <strain evidence="1 2">NBRC 105200</strain>
    </source>
</reference>
<dbReference type="NCBIfam" id="NF040739">
    <property type="entry name" value="ornith_OrtA"/>
    <property type="match status" value="1"/>
</dbReference>